<comment type="caution">
    <text evidence="1">The sequence shown here is derived from an EMBL/GenBank/DDBJ whole genome shotgun (WGS) entry which is preliminary data.</text>
</comment>
<dbReference type="Proteomes" id="UP000187209">
    <property type="component" value="Unassembled WGS sequence"/>
</dbReference>
<dbReference type="PANTHER" id="PTHR47163">
    <property type="entry name" value="DDE_TNP_IS1595 DOMAIN-CONTAINING PROTEIN"/>
    <property type="match status" value="1"/>
</dbReference>
<evidence type="ECO:0000313" key="1">
    <source>
        <dbReference type="EMBL" id="OMJ65742.1"/>
    </source>
</evidence>
<dbReference type="EMBL" id="MPUH01001962">
    <property type="protein sequence ID" value="OMJ65742.1"/>
    <property type="molecule type" value="Genomic_DNA"/>
</dbReference>
<proteinExistence type="predicted"/>
<dbReference type="OrthoDB" id="5598606at2759"/>
<keyword evidence="2" id="KW-1185">Reference proteome</keyword>
<accession>A0A1R2AMK2</accession>
<organism evidence="1 2">
    <name type="scientific">Stentor coeruleus</name>
    <dbReference type="NCBI Taxonomy" id="5963"/>
    <lineage>
        <taxon>Eukaryota</taxon>
        <taxon>Sar</taxon>
        <taxon>Alveolata</taxon>
        <taxon>Ciliophora</taxon>
        <taxon>Postciliodesmatophora</taxon>
        <taxon>Heterotrichea</taxon>
        <taxon>Heterotrichida</taxon>
        <taxon>Stentoridae</taxon>
        <taxon>Stentor</taxon>
    </lineage>
</organism>
<dbReference type="PANTHER" id="PTHR47163:SF2">
    <property type="entry name" value="SI:DKEY-17M8.2"/>
    <property type="match status" value="1"/>
</dbReference>
<reference evidence="1 2" key="1">
    <citation type="submission" date="2016-11" db="EMBL/GenBank/DDBJ databases">
        <title>The macronuclear genome of Stentor coeruleus: a giant cell with tiny introns.</title>
        <authorList>
            <person name="Slabodnick M."/>
            <person name="Ruby J.G."/>
            <person name="Reiff S.B."/>
            <person name="Swart E.C."/>
            <person name="Gosai S."/>
            <person name="Prabakaran S."/>
            <person name="Witkowska E."/>
            <person name="Larue G.E."/>
            <person name="Fisher S."/>
            <person name="Freeman R.M."/>
            <person name="Gunawardena J."/>
            <person name="Chu W."/>
            <person name="Stover N.A."/>
            <person name="Gregory B.D."/>
            <person name="Nowacki M."/>
            <person name="Derisi J."/>
            <person name="Roy S.W."/>
            <person name="Marshall W.F."/>
            <person name="Sood P."/>
        </authorList>
    </citation>
    <scope>NUCLEOTIDE SEQUENCE [LARGE SCALE GENOMIC DNA]</scope>
    <source>
        <strain evidence="1">WM001</strain>
    </source>
</reference>
<dbReference type="InterPro" id="IPR053164">
    <property type="entry name" value="IS1016-like_transposase"/>
</dbReference>
<sequence length="111" mass="13225">MSYQEKNLLSDTQKKKLILKVENRSREILLNIIKQYKAQINHLYRPLAWLIKIKNEKLFNNAHGTVNHSKYFKDPMTGVHINTIKGLCSKAKTYILPRNRTKYHTHIFEFL</sequence>
<dbReference type="AlphaFoldDB" id="A0A1R2AMK2"/>
<protein>
    <submittedName>
        <fullName evidence="1">Uncharacterized protein</fullName>
    </submittedName>
</protein>
<evidence type="ECO:0000313" key="2">
    <source>
        <dbReference type="Proteomes" id="UP000187209"/>
    </source>
</evidence>
<gene>
    <name evidence="1" type="ORF">SteCoe_37690</name>
</gene>
<name>A0A1R2AMK2_9CILI</name>